<sequence>MAEEAAKHLATKQWKAIDALPGSTLPRSKIAQPMLPYNAGDIALAEARAVLKKCKRRKAPGPDNVPMEALKELGDVNLSKMVLMVLLDWEKAFDKVTRESLWNAMDRMNVHPKLIKAVQSIYRVTQFKVEMEGEEALGRNSACQPDTPLCGGILELVVERLSETPKAGAERAAKVEDLNMELEDAASETAAERLAQAVAQRPSQALAARASSEAGCSSTAASNFFFWRPALCFRSADVAAGTSGVVWFGADGVVRPMGVVGLCVVALGCLAHAACRCWVRRLRLERAAAAARECDPQEQEWKRLRLVELREASSSPQTTAAKAISSEQFFLEAQTPKSGSWDGLSELGALAAAACDSPSEGAARVPETNRMELGLSREAAQVRWGAARAADADHGSPCSFRTAVDADHGSPGSWSTACRAADADLGRPGFRTASLSAPALGPADASLRLLCSEPADGAERKTLPKRGGRE</sequence>
<protein>
    <recommendedName>
        <fullName evidence="4">Reverse transcriptase domain-containing protein</fullName>
    </recommendedName>
</protein>
<reference evidence="2" key="1">
    <citation type="submission" date="2023-10" db="EMBL/GenBank/DDBJ databases">
        <authorList>
            <person name="Chen Y."/>
            <person name="Shah S."/>
            <person name="Dougan E. K."/>
            <person name="Thang M."/>
            <person name="Chan C."/>
        </authorList>
    </citation>
    <scope>NUCLEOTIDE SEQUENCE [LARGE SCALE GENOMIC DNA]</scope>
</reference>
<organism evidence="2 3">
    <name type="scientific">Prorocentrum cordatum</name>
    <dbReference type="NCBI Taxonomy" id="2364126"/>
    <lineage>
        <taxon>Eukaryota</taxon>
        <taxon>Sar</taxon>
        <taxon>Alveolata</taxon>
        <taxon>Dinophyceae</taxon>
        <taxon>Prorocentrales</taxon>
        <taxon>Prorocentraceae</taxon>
        <taxon>Prorocentrum</taxon>
    </lineage>
</organism>
<feature type="region of interest" description="Disordered" evidence="1">
    <location>
        <begin position="451"/>
        <end position="470"/>
    </location>
</feature>
<dbReference type="Proteomes" id="UP001189429">
    <property type="component" value="Unassembled WGS sequence"/>
</dbReference>
<dbReference type="EMBL" id="CAUYUJ010010624">
    <property type="protein sequence ID" value="CAK0829860.1"/>
    <property type="molecule type" value="Genomic_DNA"/>
</dbReference>
<feature type="compositionally biased region" description="Basic and acidic residues" evidence="1">
    <location>
        <begin position="457"/>
        <end position="470"/>
    </location>
</feature>
<gene>
    <name evidence="2" type="ORF">PCOR1329_LOCUS28665</name>
</gene>
<accession>A0ABN9SGY2</accession>
<proteinExistence type="predicted"/>
<comment type="caution">
    <text evidence="2">The sequence shown here is derived from an EMBL/GenBank/DDBJ whole genome shotgun (WGS) entry which is preliminary data.</text>
</comment>
<evidence type="ECO:0000256" key="1">
    <source>
        <dbReference type="SAM" id="MobiDB-lite"/>
    </source>
</evidence>
<name>A0ABN9SGY2_9DINO</name>
<evidence type="ECO:0008006" key="4">
    <source>
        <dbReference type="Google" id="ProtNLM"/>
    </source>
</evidence>
<evidence type="ECO:0000313" key="2">
    <source>
        <dbReference type="EMBL" id="CAK0829860.1"/>
    </source>
</evidence>
<keyword evidence="3" id="KW-1185">Reference proteome</keyword>
<evidence type="ECO:0000313" key="3">
    <source>
        <dbReference type="Proteomes" id="UP001189429"/>
    </source>
</evidence>